<accession>A0A9C7LAE1</accession>
<keyword evidence="3" id="KW-0238">DNA-binding</keyword>
<dbReference type="AlphaFoldDB" id="A0A9C7LAE1"/>
<keyword evidence="2" id="KW-0805">Transcription regulation</keyword>
<proteinExistence type="inferred from homology"/>
<dbReference type="CDD" id="cd05466">
    <property type="entry name" value="PBP2_LTTR_substrate"/>
    <property type="match status" value="1"/>
</dbReference>
<evidence type="ECO:0000313" key="6">
    <source>
        <dbReference type="EMBL" id="CAG9609031.1"/>
    </source>
</evidence>
<dbReference type="SUPFAM" id="SSF53850">
    <property type="entry name" value="Periplasmic binding protein-like II"/>
    <property type="match status" value="1"/>
</dbReference>
<dbReference type="InterPro" id="IPR036388">
    <property type="entry name" value="WH-like_DNA-bd_sf"/>
</dbReference>
<dbReference type="Pfam" id="PF03466">
    <property type="entry name" value="LysR_substrate"/>
    <property type="match status" value="1"/>
</dbReference>
<dbReference type="InterPro" id="IPR036390">
    <property type="entry name" value="WH_DNA-bd_sf"/>
</dbReference>
<dbReference type="GO" id="GO:0000976">
    <property type="term" value="F:transcription cis-regulatory region binding"/>
    <property type="evidence" value="ECO:0007669"/>
    <property type="project" value="TreeGrafter"/>
</dbReference>
<dbReference type="EMBL" id="CAKJTG010000015">
    <property type="protein sequence ID" value="CAG9609031.1"/>
    <property type="molecule type" value="Genomic_DNA"/>
</dbReference>
<dbReference type="Pfam" id="PF00126">
    <property type="entry name" value="HTH_1"/>
    <property type="match status" value="1"/>
</dbReference>
<organism evidence="6 7">
    <name type="scientific">Pseudoneobacillus rhizosphaerae</name>
    <dbReference type="NCBI Taxonomy" id="2880968"/>
    <lineage>
        <taxon>Bacteria</taxon>
        <taxon>Bacillati</taxon>
        <taxon>Bacillota</taxon>
        <taxon>Bacilli</taxon>
        <taxon>Bacillales</taxon>
        <taxon>Bacillaceae</taxon>
        <taxon>Pseudoneobacillus</taxon>
    </lineage>
</organism>
<dbReference type="RefSeq" id="WP_230497271.1">
    <property type="nucleotide sequence ID" value="NZ_CAKJTG010000015.1"/>
</dbReference>
<dbReference type="PANTHER" id="PTHR30126">
    <property type="entry name" value="HTH-TYPE TRANSCRIPTIONAL REGULATOR"/>
    <property type="match status" value="1"/>
</dbReference>
<dbReference type="InterPro" id="IPR005119">
    <property type="entry name" value="LysR_subst-bd"/>
</dbReference>
<evidence type="ECO:0000256" key="3">
    <source>
        <dbReference type="ARBA" id="ARBA00023125"/>
    </source>
</evidence>
<name>A0A9C7LAE1_9BACI</name>
<reference evidence="6" key="1">
    <citation type="submission" date="2021-10" db="EMBL/GenBank/DDBJ databases">
        <authorList>
            <person name="Criscuolo A."/>
        </authorList>
    </citation>
    <scope>NUCLEOTIDE SEQUENCE</scope>
    <source>
        <strain evidence="6">CIP111885</strain>
    </source>
</reference>
<dbReference type="Proteomes" id="UP000789845">
    <property type="component" value="Unassembled WGS sequence"/>
</dbReference>
<evidence type="ECO:0000256" key="2">
    <source>
        <dbReference type="ARBA" id="ARBA00023015"/>
    </source>
</evidence>
<dbReference type="PROSITE" id="PS50931">
    <property type="entry name" value="HTH_LYSR"/>
    <property type="match status" value="1"/>
</dbReference>
<dbReference type="GO" id="GO:0003700">
    <property type="term" value="F:DNA-binding transcription factor activity"/>
    <property type="evidence" value="ECO:0007669"/>
    <property type="project" value="InterPro"/>
</dbReference>
<dbReference type="PRINTS" id="PR00039">
    <property type="entry name" value="HTHLYSR"/>
</dbReference>
<comment type="similarity">
    <text evidence="1">Belongs to the LysR transcriptional regulatory family.</text>
</comment>
<evidence type="ECO:0000256" key="4">
    <source>
        <dbReference type="ARBA" id="ARBA00023163"/>
    </source>
</evidence>
<protein>
    <submittedName>
        <fullName evidence="6">HTH-type transcriptional regulator GltC</fullName>
    </submittedName>
</protein>
<evidence type="ECO:0000259" key="5">
    <source>
        <dbReference type="PROSITE" id="PS50931"/>
    </source>
</evidence>
<dbReference type="Gene3D" id="1.10.10.10">
    <property type="entry name" value="Winged helix-like DNA-binding domain superfamily/Winged helix DNA-binding domain"/>
    <property type="match status" value="1"/>
</dbReference>
<dbReference type="SUPFAM" id="SSF46785">
    <property type="entry name" value="Winged helix' DNA-binding domain"/>
    <property type="match status" value="1"/>
</dbReference>
<keyword evidence="7" id="KW-1185">Reference proteome</keyword>
<evidence type="ECO:0000313" key="7">
    <source>
        <dbReference type="Proteomes" id="UP000789845"/>
    </source>
</evidence>
<keyword evidence="4" id="KW-0804">Transcription</keyword>
<dbReference type="InterPro" id="IPR000847">
    <property type="entry name" value="LysR_HTH_N"/>
</dbReference>
<dbReference type="Gene3D" id="3.40.190.290">
    <property type="match status" value="1"/>
</dbReference>
<gene>
    <name evidence="6" type="primary">gltC_3</name>
    <name evidence="6" type="ORF">NEOCIP111885_02750</name>
</gene>
<dbReference type="PANTHER" id="PTHR30126:SF78">
    <property type="entry name" value="HTH LYSR-TYPE DOMAIN-CONTAINING PROTEIN"/>
    <property type="match status" value="1"/>
</dbReference>
<sequence length="297" mass="34531">MEYRDWEILKVLYSQKNISKAARLLFITQPALTNRIKNLQEELGVKIITRESRGVHFTPQGEYLVHCADGIIAQFNNIKEHIRNMNNDAGNEITGTLKLGVSKFFANYELPHILKVFKDQYPHVEFKVITGWSKDVTQYIHNKDVHIGFIRGDYSGRGLKKHLLFEESISIMSKGAIDIADLPNLPRIDYSGDYLLNTLIDNWWAENYTQPPLISIEVDQVDTCKEMVINGLGYGIMSNRMLKDIEELEKYDLTDQNEKPLKRRTWMYYHKESMEGNVVKTFVNFIETLELGKHIEK</sequence>
<feature type="domain" description="HTH lysR-type" evidence="5">
    <location>
        <begin position="1"/>
        <end position="58"/>
    </location>
</feature>
<comment type="caution">
    <text evidence="6">The sequence shown here is derived from an EMBL/GenBank/DDBJ whole genome shotgun (WGS) entry which is preliminary data.</text>
</comment>
<evidence type="ECO:0000256" key="1">
    <source>
        <dbReference type="ARBA" id="ARBA00009437"/>
    </source>
</evidence>